<reference evidence="1" key="2">
    <citation type="journal article" date="2015" name="Data Brief">
        <title>Shoot transcriptome of the giant reed, Arundo donax.</title>
        <authorList>
            <person name="Barrero R.A."/>
            <person name="Guerrero F.D."/>
            <person name="Moolhuijzen P."/>
            <person name="Goolsby J.A."/>
            <person name="Tidwell J."/>
            <person name="Bellgard S.E."/>
            <person name="Bellgard M.I."/>
        </authorList>
    </citation>
    <scope>NUCLEOTIDE SEQUENCE</scope>
    <source>
        <tissue evidence="1">Shoot tissue taken approximately 20 cm above the soil surface</tissue>
    </source>
</reference>
<sequence length="22" mass="2549">MKCLLCLAPGHPRWQRRLGSPE</sequence>
<reference evidence="1" key="1">
    <citation type="submission" date="2014-09" db="EMBL/GenBank/DDBJ databases">
        <authorList>
            <person name="Magalhaes I.L.F."/>
            <person name="Oliveira U."/>
            <person name="Santos F.R."/>
            <person name="Vidigal T.H.D.A."/>
            <person name="Brescovit A.D."/>
            <person name="Santos A.J."/>
        </authorList>
    </citation>
    <scope>NUCLEOTIDE SEQUENCE</scope>
    <source>
        <tissue evidence="1">Shoot tissue taken approximately 20 cm above the soil surface</tissue>
    </source>
</reference>
<name>A0A0A9BT03_ARUDO</name>
<dbReference type="AlphaFoldDB" id="A0A0A9BT03"/>
<evidence type="ECO:0000313" key="1">
    <source>
        <dbReference type="EMBL" id="JAD65338.1"/>
    </source>
</evidence>
<accession>A0A0A9BT03</accession>
<organism evidence="1">
    <name type="scientific">Arundo donax</name>
    <name type="common">Giant reed</name>
    <name type="synonym">Donax arundinaceus</name>
    <dbReference type="NCBI Taxonomy" id="35708"/>
    <lineage>
        <taxon>Eukaryota</taxon>
        <taxon>Viridiplantae</taxon>
        <taxon>Streptophyta</taxon>
        <taxon>Embryophyta</taxon>
        <taxon>Tracheophyta</taxon>
        <taxon>Spermatophyta</taxon>
        <taxon>Magnoliopsida</taxon>
        <taxon>Liliopsida</taxon>
        <taxon>Poales</taxon>
        <taxon>Poaceae</taxon>
        <taxon>PACMAD clade</taxon>
        <taxon>Arundinoideae</taxon>
        <taxon>Arundineae</taxon>
        <taxon>Arundo</taxon>
    </lineage>
</organism>
<proteinExistence type="predicted"/>
<protein>
    <submittedName>
        <fullName evidence="1">Uncharacterized protein</fullName>
    </submittedName>
</protein>
<dbReference type="EMBL" id="GBRH01232557">
    <property type="protein sequence ID" value="JAD65338.1"/>
    <property type="molecule type" value="Transcribed_RNA"/>
</dbReference>